<dbReference type="NCBIfam" id="TIGR00945">
    <property type="entry name" value="tatC"/>
    <property type="match status" value="1"/>
</dbReference>
<comment type="function">
    <text evidence="5">Part of the twin-arginine translocation (Tat) system that transports large folded proteins containing a characteristic twin-arginine motif in their signal peptide across membranes. Together with TatB, TatC is part of a receptor directly interacting with Tat signal peptides.</text>
</comment>
<dbReference type="PANTHER" id="PTHR30371:SF0">
    <property type="entry name" value="SEC-INDEPENDENT PROTEIN TRANSLOCASE PROTEIN TATC, CHLOROPLASTIC-RELATED"/>
    <property type="match status" value="1"/>
</dbReference>
<comment type="caution">
    <text evidence="6">The sequence shown here is derived from an EMBL/GenBank/DDBJ whole genome shotgun (WGS) entry which is preliminary data.</text>
</comment>
<keyword evidence="7" id="KW-1185">Reference proteome</keyword>
<feature type="transmembrane region" description="Helical" evidence="5">
    <location>
        <begin position="200"/>
        <end position="216"/>
    </location>
</feature>
<evidence type="ECO:0000313" key="6">
    <source>
        <dbReference type="EMBL" id="MDQ7247710.1"/>
    </source>
</evidence>
<comment type="subcellular location">
    <subcellularLocation>
        <location evidence="5">Cell membrane</location>
        <topology evidence="5">Multi-pass membrane protein</topology>
    </subcellularLocation>
    <subcellularLocation>
        <location evidence="1">Membrane</location>
        <topology evidence="1">Multi-pass membrane protein</topology>
    </subcellularLocation>
</comment>
<protein>
    <recommendedName>
        <fullName evidence="5">Sec-independent protein translocase protein TatC</fullName>
    </recommendedName>
</protein>
<feature type="transmembrane region" description="Helical" evidence="5">
    <location>
        <begin position="23"/>
        <end position="41"/>
    </location>
</feature>
<gene>
    <name evidence="5 6" type="primary">tatC</name>
    <name evidence="6" type="ORF">Q8A70_08530</name>
</gene>
<sequence>MAGAEEDVKMPLMEHLTELRTRLLYSTVGFVIAFVVCFYFWKPVLDIVTAPLERACLAQGKPCPVIYTSLIEPFFTQVKIGAFAALCITFPLIAAQIYKFLAPGLYKNERMALVPFLVATPIMFAVGATFLYFVLLPLALHFFVGYQQYANIELMPKIGEYIDLVMKLVFAFGLCFELPVILTLLAKVGIVSSQGLRDKRRYAIIIVTVVAAIFTPPDAISMISLAIPMIALYEISIWLAKSVEKKRAAEEAAATESGTEVTPAS</sequence>
<dbReference type="InterPro" id="IPR002033">
    <property type="entry name" value="TatC"/>
</dbReference>
<keyword evidence="4 5" id="KW-0472">Membrane</keyword>
<feature type="transmembrane region" description="Helical" evidence="5">
    <location>
        <begin position="164"/>
        <end position="188"/>
    </location>
</feature>
<keyword evidence="5" id="KW-0813">Transport</keyword>
<comment type="subunit">
    <text evidence="5">The Tat system comprises two distinct complexes: a TatABC complex, containing multiple copies of TatA, TatB and TatC subunits, and a separate TatA complex, containing only TatA subunits. Substrates initially bind to the TatABC complex, which probably triggers association of the separate TatA complex to form the active translocon.</text>
</comment>
<keyword evidence="5" id="KW-0653">Protein transport</keyword>
<comment type="caution">
    <text evidence="5">Lacks conserved residue(s) required for the propagation of feature annotation.</text>
</comment>
<comment type="similarity">
    <text evidence="5">Belongs to the TatC family.</text>
</comment>
<evidence type="ECO:0000256" key="4">
    <source>
        <dbReference type="ARBA" id="ARBA00023136"/>
    </source>
</evidence>
<reference evidence="7" key="1">
    <citation type="submission" date="2023-08" db="EMBL/GenBank/DDBJ databases">
        <title>Rhodospirillaceae gen. nov., a novel taxon isolated from the Yangtze River Yuezi River estuary sludge.</title>
        <authorList>
            <person name="Ruan L."/>
        </authorList>
    </citation>
    <scope>NUCLEOTIDE SEQUENCE [LARGE SCALE GENOMIC DNA]</scope>
    <source>
        <strain evidence="7">R-7</strain>
    </source>
</reference>
<evidence type="ECO:0000256" key="3">
    <source>
        <dbReference type="ARBA" id="ARBA00022989"/>
    </source>
</evidence>
<evidence type="ECO:0000256" key="1">
    <source>
        <dbReference type="ARBA" id="ARBA00004141"/>
    </source>
</evidence>
<dbReference type="RefSeq" id="WP_379955146.1">
    <property type="nucleotide sequence ID" value="NZ_JAUYVI010000003.1"/>
</dbReference>
<dbReference type="EMBL" id="JAUYVI010000003">
    <property type="protein sequence ID" value="MDQ7247710.1"/>
    <property type="molecule type" value="Genomic_DNA"/>
</dbReference>
<evidence type="ECO:0000313" key="7">
    <source>
        <dbReference type="Proteomes" id="UP001230156"/>
    </source>
</evidence>
<evidence type="ECO:0000256" key="2">
    <source>
        <dbReference type="ARBA" id="ARBA00022692"/>
    </source>
</evidence>
<feature type="transmembrane region" description="Helical" evidence="5">
    <location>
        <begin position="113"/>
        <end position="144"/>
    </location>
</feature>
<evidence type="ECO:0000256" key="5">
    <source>
        <dbReference type="HAMAP-Rule" id="MF_00902"/>
    </source>
</evidence>
<dbReference type="PANTHER" id="PTHR30371">
    <property type="entry name" value="SEC-INDEPENDENT PROTEIN TRANSLOCASE PROTEIN TATC"/>
    <property type="match status" value="1"/>
</dbReference>
<keyword evidence="3 5" id="KW-1133">Transmembrane helix</keyword>
<name>A0ABU0YKR1_9PROT</name>
<dbReference type="HAMAP" id="MF_00902">
    <property type="entry name" value="TatC"/>
    <property type="match status" value="1"/>
</dbReference>
<dbReference type="Pfam" id="PF00902">
    <property type="entry name" value="TatC"/>
    <property type="match status" value="1"/>
</dbReference>
<keyword evidence="5" id="KW-1003">Cell membrane</keyword>
<organism evidence="6 7">
    <name type="scientific">Dongia sedimenti</name>
    <dbReference type="NCBI Taxonomy" id="3064282"/>
    <lineage>
        <taxon>Bacteria</taxon>
        <taxon>Pseudomonadati</taxon>
        <taxon>Pseudomonadota</taxon>
        <taxon>Alphaproteobacteria</taxon>
        <taxon>Rhodospirillales</taxon>
        <taxon>Dongiaceae</taxon>
        <taxon>Dongia</taxon>
    </lineage>
</organism>
<keyword evidence="5" id="KW-0811">Translocation</keyword>
<dbReference type="Proteomes" id="UP001230156">
    <property type="component" value="Unassembled WGS sequence"/>
</dbReference>
<dbReference type="InterPro" id="IPR019820">
    <property type="entry name" value="Sec-indep_translocase_CS"/>
</dbReference>
<accession>A0ABU0YKR1</accession>
<proteinExistence type="inferred from homology"/>
<dbReference type="PROSITE" id="PS01218">
    <property type="entry name" value="TATC"/>
    <property type="match status" value="1"/>
</dbReference>
<dbReference type="PRINTS" id="PR01840">
    <property type="entry name" value="TATCFAMILY"/>
</dbReference>
<feature type="transmembrane region" description="Helical" evidence="5">
    <location>
        <begin position="80"/>
        <end position="101"/>
    </location>
</feature>
<keyword evidence="2 5" id="KW-0812">Transmembrane</keyword>